<dbReference type="Gene3D" id="3.40.50.2000">
    <property type="entry name" value="Glycogen Phosphorylase B"/>
    <property type="match status" value="2"/>
</dbReference>
<evidence type="ECO:0000313" key="2">
    <source>
        <dbReference type="EMBL" id="RXI02138.1"/>
    </source>
</evidence>
<comment type="similarity">
    <text evidence="1">Belongs to the UDP-glycosyltransferase family.</text>
</comment>
<gene>
    <name evidence="2" type="ORF">DVH24_026668</name>
</gene>
<dbReference type="PANTHER" id="PTHR11926:SF1392">
    <property type="entry name" value="GLYCOSYLTRANSFERASE"/>
    <property type="match status" value="1"/>
</dbReference>
<sequence>MATASLADVKMEEEEEMVVDCIDQDELKGAGFSNLNNNLIFEANIGCGNQQLRFVVLGLADSDGSTPSPSGRSMLCWPQLAEQQVTSIWIGEVWRIGIDMKDTCERSIVEEMIRRLMEEGDERKEILRSVERFSKLARVAISESGSSYDNLDKLIQDLRNL</sequence>
<dbReference type="SUPFAM" id="SSF53756">
    <property type="entry name" value="UDP-Glycosyltransferase/glycogen phosphorylase"/>
    <property type="match status" value="1"/>
</dbReference>
<evidence type="ECO:0000256" key="1">
    <source>
        <dbReference type="ARBA" id="ARBA00009995"/>
    </source>
</evidence>
<dbReference type="PANTHER" id="PTHR11926">
    <property type="entry name" value="GLUCOSYL/GLUCURONOSYL TRANSFERASES"/>
    <property type="match status" value="1"/>
</dbReference>
<reference evidence="2 3" key="1">
    <citation type="submission" date="2018-10" db="EMBL/GenBank/DDBJ databases">
        <title>A high-quality apple genome assembly.</title>
        <authorList>
            <person name="Hu J."/>
        </authorList>
    </citation>
    <scope>NUCLEOTIDE SEQUENCE [LARGE SCALE GENOMIC DNA]</scope>
    <source>
        <strain evidence="3">cv. HFTH1</strain>
        <tissue evidence="2">Young leaf</tissue>
    </source>
</reference>
<organism evidence="2 3">
    <name type="scientific">Malus domestica</name>
    <name type="common">Apple</name>
    <name type="synonym">Pyrus malus</name>
    <dbReference type="NCBI Taxonomy" id="3750"/>
    <lineage>
        <taxon>Eukaryota</taxon>
        <taxon>Viridiplantae</taxon>
        <taxon>Streptophyta</taxon>
        <taxon>Embryophyta</taxon>
        <taxon>Tracheophyta</taxon>
        <taxon>Spermatophyta</taxon>
        <taxon>Magnoliopsida</taxon>
        <taxon>eudicotyledons</taxon>
        <taxon>Gunneridae</taxon>
        <taxon>Pentapetalae</taxon>
        <taxon>rosids</taxon>
        <taxon>fabids</taxon>
        <taxon>Rosales</taxon>
        <taxon>Rosaceae</taxon>
        <taxon>Amygdaloideae</taxon>
        <taxon>Maleae</taxon>
        <taxon>Malus</taxon>
    </lineage>
</organism>
<dbReference type="Proteomes" id="UP000290289">
    <property type="component" value="Chromosome 4"/>
</dbReference>
<dbReference type="EMBL" id="RDQH01000330">
    <property type="protein sequence ID" value="RXI02138.1"/>
    <property type="molecule type" value="Genomic_DNA"/>
</dbReference>
<evidence type="ECO:0000313" key="3">
    <source>
        <dbReference type="Proteomes" id="UP000290289"/>
    </source>
</evidence>
<keyword evidence="3" id="KW-1185">Reference proteome</keyword>
<proteinExistence type="inferred from homology"/>
<name>A0A498K419_MALDO</name>
<comment type="caution">
    <text evidence="2">The sequence shown here is derived from an EMBL/GenBank/DDBJ whole genome shotgun (WGS) entry which is preliminary data.</text>
</comment>
<dbReference type="GO" id="GO:0080043">
    <property type="term" value="F:quercetin 3-O-glucosyltransferase activity"/>
    <property type="evidence" value="ECO:0007669"/>
    <property type="project" value="TreeGrafter"/>
</dbReference>
<accession>A0A498K419</accession>
<dbReference type="AlphaFoldDB" id="A0A498K419"/>
<dbReference type="GO" id="GO:0080044">
    <property type="term" value="F:quercetin 7-O-glucosyltransferase activity"/>
    <property type="evidence" value="ECO:0007669"/>
    <property type="project" value="TreeGrafter"/>
</dbReference>
<protein>
    <submittedName>
        <fullName evidence="2">Uncharacterized protein</fullName>
    </submittedName>
</protein>